<dbReference type="SUPFAM" id="SSF103473">
    <property type="entry name" value="MFS general substrate transporter"/>
    <property type="match status" value="1"/>
</dbReference>
<evidence type="ECO:0000313" key="7">
    <source>
        <dbReference type="EMBL" id="TWG24452.1"/>
    </source>
</evidence>
<proteinExistence type="predicted"/>
<dbReference type="PANTHER" id="PTHR23514:SF13">
    <property type="entry name" value="INNER MEMBRANE PROTEIN YBJJ"/>
    <property type="match status" value="1"/>
</dbReference>
<dbReference type="PANTHER" id="PTHR23514">
    <property type="entry name" value="BYPASS OF STOP CODON PROTEIN 6"/>
    <property type="match status" value="1"/>
</dbReference>
<feature type="transmembrane region" description="Helical" evidence="6">
    <location>
        <begin position="163"/>
        <end position="182"/>
    </location>
</feature>
<dbReference type="EMBL" id="VIWY01000002">
    <property type="protein sequence ID" value="TWG24452.1"/>
    <property type="molecule type" value="Genomic_DNA"/>
</dbReference>
<protein>
    <submittedName>
        <fullName evidence="7">Fucose permease</fullName>
    </submittedName>
</protein>
<dbReference type="GO" id="GO:0016020">
    <property type="term" value="C:membrane"/>
    <property type="evidence" value="ECO:0007669"/>
    <property type="project" value="UniProtKB-SubCell"/>
</dbReference>
<feature type="transmembrane region" description="Helical" evidence="6">
    <location>
        <begin position="302"/>
        <end position="324"/>
    </location>
</feature>
<dbReference type="InterPro" id="IPR011701">
    <property type="entry name" value="MFS"/>
</dbReference>
<feature type="transmembrane region" description="Helical" evidence="6">
    <location>
        <begin position="138"/>
        <end position="157"/>
    </location>
</feature>
<evidence type="ECO:0000256" key="1">
    <source>
        <dbReference type="ARBA" id="ARBA00004141"/>
    </source>
</evidence>
<reference evidence="7 8" key="1">
    <citation type="submission" date="2019-06" db="EMBL/GenBank/DDBJ databases">
        <title>Sequencing the genomes of 1000 actinobacteria strains.</title>
        <authorList>
            <person name="Klenk H.-P."/>
        </authorList>
    </citation>
    <scope>NUCLEOTIDE SEQUENCE [LARGE SCALE GENOMIC DNA]</scope>
    <source>
        <strain evidence="7 8">DSM 43866</strain>
    </source>
</reference>
<feature type="transmembrane region" description="Helical" evidence="6">
    <location>
        <begin position="49"/>
        <end position="69"/>
    </location>
</feature>
<feature type="transmembrane region" description="Helical" evidence="6">
    <location>
        <begin position="331"/>
        <end position="350"/>
    </location>
</feature>
<feature type="transmembrane region" description="Helical" evidence="6">
    <location>
        <begin position="76"/>
        <end position="96"/>
    </location>
</feature>
<comment type="subcellular location">
    <subcellularLocation>
        <location evidence="1">Membrane</location>
        <topology evidence="1">Multi-pass membrane protein</topology>
    </subcellularLocation>
</comment>
<accession>A0A561WKQ7</accession>
<gene>
    <name evidence="7" type="ORF">FHX34_1021008</name>
</gene>
<dbReference type="RefSeq" id="WP_122977559.1">
    <property type="nucleotide sequence ID" value="NZ_BOMX01000070.1"/>
</dbReference>
<dbReference type="OrthoDB" id="151222at2"/>
<feature type="transmembrane region" description="Helical" evidence="6">
    <location>
        <begin position="356"/>
        <end position="377"/>
    </location>
</feature>
<dbReference type="CDD" id="cd17393">
    <property type="entry name" value="MFS_MosC_like"/>
    <property type="match status" value="1"/>
</dbReference>
<keyword evidence="4 6" id="KW-0472">Membrane</keyword>
<keyword evidence="8" id="KW-1185">Reference proteome</keyword>
<feature type="transmembrane region" description="Helical" evidence="6">
    <location>
        <begin position="203"/>
        <end position="222"/>
    </location>
</feature>
<feature type="transmembrane region" description="Helical" evidence="6">
    <location>
        <begin position="242"/>
        <end position="266"/>
    </location>
</feature>
<feature type="transmembrane region" description="Helical" evidence="6">
    <location>
        <begin position="102"/>
        <end position="126"/>
    </location>
</feature>
<feature type="compositionally biased region" description="Low complexity" evidence="5">
    <location>
        <begin position="389"/>
        <end position="406"/>
    </location>
</feature>
<evidence type="ECO:0000256" key="2">
    <source>
        <dbReference type="ARBA" id="ARBA00022692"/>
    </source>
</evidence>
<name>A0A561WKQ7_ACTTI</name>
<dbReference type="GO" id="GO:0022857">
    <property type="term" value="F:transmembrane transporter activity"/>
    <property type="evidence" value="ECO:0007669"/>
    <property type="project" value="InterPro"/>
</dbReference>
<evidence type="ECO:0000256" key="3">
    <source>
        <dbReference type="ARBA" id="ARBA00022989"/>
    </source>
</evidence>
<keyword evidence="2 6" id="KW-0812">Transmembrane</keyword>
<feature type="transmembrane region" description="Helical" evidence="6">
    <location>
        <begin position="278"/>
        <end position="296"/>
    </location>
</feature>
<evidence type="ECO:0000256" key="6">
    <source>
        <dbReference type="SAM" id="Phobius"/>
    </source>
</evidence>
<dbReference type="Pfam" id="PF07690">
    <property type="entry name" value="MFS_1"/>
    <property type="match status" value="1"/>
</dbReference>
<dbReference type="AlphaFoldDB" id="A0A561WKQ7"/>
<keyword evidence="3 6" id="KW-1133">Transmembrane helix</keyword>
<organism evidence="7 8">
    <name type="scientific">Actinoplanes teichomyceticus</name>
    <dbReference type="NCBI Taxonomy" id="1867"/>
    <lineage>
        <taxon>Bacteria</taxon>
        <taxon>Bacillati</taxon>
        <taxon>Actinomycetota</taxon>
        <taxon>Actinomycetes</taxon>
        <taxon>Micromonosporales</taxon>
        <taxon>Micromonosporaceae</taxon>
        <taxon>Actinoplanes</taxon>
    </lineage>
</organism>
<feature type="transmembrane region" description="Helical" evidence="6">
    <location>
        <begin position="12"/>
        <end position="29"/>
    </location>
</feature>
<comment type="caution">
    <text evidence="7">The sequence shown here is derived from an EMBL/GenBank/DDBJ whole genome shotgun (WGS) entry which is preliminary data.</text>
</comment>
<evidence type="ECO:0000256" key="4">
    <source>
        <dbReference type="ARBA" id="ARBA00023136"/>
    </source>
</evidence>
<feature type="region of interest" description="Disordered" evidence="5">
    <location>
        <begin position="386"/>
        <end position="406"/>
    </location>
</feature>
<evidence type="ECO:0000313" key="8">
    <source>
        <dbReference type="Proteomes" id="UP000320239"/>
    </source>
</evidence>
<sequence length="406" mass="40990">MPYLSDPFRRAQVATGALFCFLGFQYGSWVSRVPSLQDRLDLDDREVGLLLLAPGVGAAVSFAAVAWLMRRLGSRRLATCAALALLAVLAVLPVAVTYPLALVILLGDGVAVACLNVAMNAQAAALEARYQRTTMAKLHAVFSAGVFSAALLASAATAVSRTLAVHFTLAGLILVLLLIAATTGTAPADRHPAAPAAGERGRLRGFVPSLTAVVLTLAMVLAELTEGAMNDWSALYLRDVAHAAPALTPLGIAVVSAVMLVARVFADGWRKRWGDKRVVVAGVAVASGGLGSALLLGGAVPAFAGFACVGLGMAAVTPCLYVAAARLGPQTLALVASAGTVGLLAGPPLIGFVAHAAGLVWGMSVVVIAALALAACVGPVRWPAEERAPAGPGAGSADRAAGLSGS</sequence>
<evidence type="ECO:0000256" key="5">
    <source>
        <dbReference type="SAM" id="MobiDB-lite"/>
    </source>
</evidence>
<dbReference type="InterPro" id="IPR051788">
    <property type="entry name" value="MFS_Transporter"/>
</dbReference>
<dbReference type="Proteomes" id="UP000320239">
    <property type="component" value="Unassembled WGS sequence"/>
</dbReference>
<dbReference type="Gene3D" id="1.20.1250.20">
    <property type="entry name" value="MFS general substrate transporter like domains"/>
    <property type="match status" value="2"/>
</dbReference>
<dbReference type="InterPro" id="IPR036259">
    <property type="entry name" value="MFS_trans_sf"/>
</dbReference>